<accession>A0A0F9E4V6</accession>
<feature type="transmembrane region" description="Helical" evidence="1">
    <location>
        <begin position="316"/>
        <end position="337"/>
    </location>
</feature>
<protein>
    <submittedName>
        <fullName evidence="2">Uncharacterized protein</fullName>
    </submittedName>
</protein>
<keyword evidence="1" id="KW-0472">Membrane</keyword>
<sequence length="393" mass="39588">MANIDTLSVSVTAKTSKFRKGLKGAAGAVNRFSSVVRGAAIKVAGLGTALIGVGGVAGFGLLIKQSFSAVDALAKTSDKLGIATEKLVGLHLAAQLAGVGTNTLDMALQRMVRRVAEAAQGTGEAKAALKELGLSAESLAAMTPDQQLGKIADAMKGVTTQSDRVRLAFKLFDSEGVAMVNMLQDGAAGLLAAESAAVRFGQTISRIDAKAIEDANNAFTNTKSAVKGLAQTMAVRLAPTVERVANVMTGLTLRLKDANLSIGRGVLKWAKWIAQLTGALIIVPKVMAAVRTIILGLKIMASGQAIVIALGGPAGIAALAIGLATGAAAAVGLGVAFDKMGDSVSAAAAELEALGKGTTNVVGPITDLSNKLEDLWGTDTGLTAAAGAADNFG</sequence>
<reference evidence="2" key="1">
    <citation type="journal article" date="2015" name="Nature">
        <title>Complex archaea that bridge the gap between prokaryotes and eukaryotes.</title>
        <authorList>
            <person name="Spang A."/>
            <person name="Saw J.H."/>
            <person name="Jorgensen S.L."/>
            <person name="Zaremba-Niedzwiedzka K."/>
            <person name="Martijn J."/>
            <person name="Lind A.E."/>
            <person name="van Eijk R."/>
            <person name="Schleper C."/>
            <person name="Guy L."/>
            <person name="Ettema T.J."/>
        </authorList>
    </citation>
    <scope>NUCLEOTIDE SEQUENCE</scope>
</reference>
<evidence type="ECO:0000313" key="2">
    <source>
        <dbReference type="EMBL" id="KKL19043.1"/>
    </source>
</evidence>
<comment type="caution">
    <text evidence="2">The sequence shown here is derived from an EMBL/GenBank/DDBJ whole genome shotgun (WGS) entry which is preliminary data.</text>
</comment>
<dbReference type="EMBL" id="LAZR01038629">
    <property type="protein sequence ID" value="KKL19043.1"/>
    <property type="molecule type" value="Genomic_DNA"/>
</dbReference>
<gene>
    <name evidence="2" type="ORF">LCGC14_2469430</name>
</gene>
<dbReference type="AlphaFoldDB" id="A0A0F9E4V6"/>
<evidence type="ECO:0000256" key="1">
    <source>
        <dbReference type="SAM" id="Phobius"/>
    </source>
</evidence>
<feature type="transmembrane region" description="Helical" evidence="1">
    <location>
        <begin position="39"/>
        <end position="63"/>
    </location>
</feature>
<keyword evidence="1" id="KW-1133">Transmembrane helix</keyword>
<proteinExistence type="predicted"/>
<name>A0A0F9E4V6_9ZZZZ</name>
<organism evidence="2">
    <name type="scientific">marine sediment metagenome</name>
    <dbReference type="NCBI Taxonomy" id="412755"/>
    <lineage>
        <taxon>unclassified sequences</taxon>
        <taxon>metagenomes</taxon>
        <taxon>ecological metagenomes</taxon>
    </lineage>
</organism>
<keyword evidence="1" id="KW-0812">Transmembrane</keyword>
<feature type="non-terminal residue" evidence="2">
    <location>
        <position position="393"/>
    </location>
</feature>